<name>A0A177A661_9PEZI</name>
<proteinExistence type="predicted"/>
<evidence type="ECO:0000313" key="2">
    <source>
        <dbReference type="EMBL" id="OAF56623.1"/>
    </source>
</evidence>
<feature type="region of interest" description="Disordered" evidence="1">
    <location>
        <begin position="36"/>
        <end position="60"/>
    </location>
</feature>
<protein>
    <submittedName>
        <fullName evidence="2">Uncharacterized protein</fullName>
    </submittedName>
</protein>
<dbReference type="GeneID" id="36290371"/>
<dbReference type="AlphaFoldDB" id="A0A177A661"/>
<evidence type="ECO:0000256" key="1">
    <source>
        <dbReference type="SAM" id="MobiDB-lite"/>
    </source>
</evidence>
<organism evidence="2">
    <name type="scientific">Pseudogymnoascus destructans</name>
    <dbReference type="NCBI Taxonomy" id="655981"/>
    <lineage>
        <taxon>Eukaryota</taxon>
        <taxon>Fungi</taxon>
        <taxon>Dikarya</taxon>
        <taxon>Ascomycota</taxon>
        <taxon>Pezizomycotina</taxon>
        <taxon>Leotiomycetes</taxon>
        <taxon>Thelebolales</taxon>
        <taxon>Thelebolaceae</taxon>
        <taxon>Pseudogymnoascus</taxon>
    </lineage>
</organism>
<sequence length="60" mass="7131">MAAVRLKLNYQSILYKHHESDFTIRPMSATEDAKDQFMGTSKHNEEDNDTNVDEELWSRW</sequence>
<dbReference type="Proteomes" id="UP000077154">
    <property type="component" value="Unassembled WGS sequence"/>
</dbReference>
<dbReference type="RefSeq" id="XP_024321917.1">
    <property type="nucleotide sequence ID" value="XM_024470898.1"/>
</dbReference>
<dbReference type="OrthoDB" id="5329176at2759"/>
<accession>A0A177A661</accession>
<dbReference type="EMBL" id="KV441403">
    <property type="protein sequence ID" value="OAF56623.1"/>
    <property type="molecule type" value="Genomic_DNA"/>
</dbReference>
<feature type="compositionally biased region" description="Acidic residues" evidence="1">
    <location>
        <begin position="46"/>
        <end position="60"/>
    </location>
</feature>
<gene>
    <name evidence="2" type="ORF">VC83_07323</name>
</gene>
<reference evidence="2" key="1">
    <citation type="submission" date="2016-03" db="EMBL/GenBank/DDBJ databases">
        <title>Updated assembly of Pseudogymnoascus destructans, the fungus causing white-nose syndrome of bats.</title>
        <authorList>
            <person name="Palmer J.M."/>
            <person name="Drees K.P."/>
            <person name="Foster J.T."/>
            <person name="Lindner D.L."/>
        </authorList>
    </citation>
    <scope>NUCLEOTIDE SEQUENCE [LARGE SCALE GENOMIC DNA]</scope>
    <source>
        <strain evidence="2">20631-21</strain>
    </source>
</reference>